<dbReference type="PANTHER" id="PTHR48099:SF5">
    <property type="entry name" value="C-1-TETRAHYDROFOLATE SYNTHASE, CYTOPLASMIC"/>
    <property type="match status" value="1"/>
</dbReference>
<dbReference type="PROSITE" id="PS00766">
    <property type="entry name" value="THF_DHG_CYH_1"/>
    <property type="match status" value="1"/>
</dbReference>
<evidence type="ECO:0000256" key="3">
    <source>
        <dbReference type="ARBA" id="ARBA00022563"/>
    </source>
</evidence>
<keyword evidence="5 11" id="KW-0378">Hydrolase</keyword>
<dbReference type="InterPro" id="IPR020630">
    <property type="entry name" value="THF_DH/CycHdrlase_cat_dom"/>
</dbReference>
<dbReference type="EC" id="3.5.4.9" evidence="11"/>
<feature type="binding site" evidence="11">
    <location>
        <begin position="152"/>
        <end position="154"/>
    </location>
    <ligand>
        <name>NADP(+)</name>
        <dbReference type="ChEBI" id="CHEBI:58349"/>
    </ligand>
</feature>
<evidence type="ECO:0000256" key="8">
    <source>
        <dbReference type="ARBA" id="ARBA00023102"/>
    </source>
</evidence>
<dbReference type="Proteomes" id="UP000177718">
    <property type="component" value="Unassembled WGS sequence"/>
</dbReference>
<accession>A0A1G1WTA4</accession>
<dbReference type="Pfam" id="PF00763">
    <property type="entry name" value="THF_DHG_CYH"/>
    <property type="match status" value="1"/>
</dbReference>
<dbReference type="CDD" id="cd01080">
    <property type="entry name" value="NAD_bind_m-THF_DH_Cyclohyd"/>
    <property type="match status" value="1"/>
</dbReference>
<dbReference type="InterPro" id="IPR000672">
    <property type="entry name" value="THF_DH/CycHdrlase"/>
</dbReference>
<evidence type="ECO:0000256" key="10">
    <source>
        <dbReference type="ARBA" id="ARBA00023268"/>
    </source>
</evidence>
<dbReference type="PANTHER" id="PTHR48099">
    <property type="entry name" value="C-1-TETRAHYDROFOLATE SYNTHASE, CYTOPLASMIC-RELATED"/>
    <property type="match status" value="1"/>
</dbReference>
<evidence type="ECO:0000256" key="11">
    <source>
        <dbReference type="HAMAP-Rule" id="MF_01576"/>
    </source>
</evidence>
<dbReference type="InterPro" id="IPR046346">
    <property type="entry name" value="Aminoacid_DH-like_N_sf"/>
</dbReference>
<evidence type="ECO:0000313" key="15">
    <source>
        <dbReference type="Proteomes" id="UP000177718"/>
    </source>
</evidence>
<keyword evidence="3 11" id="KW-0554">One-carbon metabolism</keyword>
<dbReference type="PRINTS" id="PR00085">
    <property type="entry name" value="THFDHDRGNASE"/>
</dbReference>
<evidence type="ECO:0000256" key="7">
    <source>
        <dbReference type="ARBA" id="ARBA00023002"/>
    </source>
</evidence>
<organism evidence="14 15">
    <name type="scientific">Candidatus Woykebacteria bacterium RIFCSPLOWO2_01_FULL_43_14</name>
    <dbReference type="NCBI Taxonomy" id="1802605"/>
    <lineage>
        <taxon>Bacteria</taxon>
        <taxon>Candidatus Woykeibacteriota</taxon>
    </lineage>
</organism>
<keyword evidence="10 11" id="KW-0511">Multifunctional enzyme</keyword>
<evidence type="ECO:0000256" key="2">
    <source>
        <dbReference type="ARBA" id="ARBA00011738"/>
    </source>
</evidence>
<dbReference type="AlphaFoldDB" id="A0A1G1WTA4"/>
<dbReference type="GO" id="GO:0005829">
    <property type="term" value="C:cytosol"/>
    <property type="evidence" value="ECO:0007669"/>
    <property type="project" value="TreeGrafter"/>
</dbReference>
<comment type="catalytic activity">
    <reaction evidence="11">
        <text>(6R)-5,10-methenyltetrahydrofolate + H2O = (6R)-10-formyltetrahydrofolate + H(+)</text>
        <dbReference type="Rhea" id="RHEA:23700"/>
        <dbReference type="ChEBI" id="CHEBI:15377"/>
        <dbReference type="ChEBI" id="CHEBI:15378"/>
        <dbReference type="ChEBI" id="CHEBI:57455"/>
        <dbReference type="ChEBI" id="CHEBI:195366"/>
        <dbReference type="EC" id="3.5.4.9"/>
    </reaction>
</comment>
<feature type="domain" description="Tetrahydrofolate dehydrogenase/cyclohydrolase NAD(P)-binding" evidence="13">
    <location>
        <begin position="127"/>
        <end position="265"/>
    </location>
</feature>
<dbReference type="FunFam" id="3.40.50.10860:FF:000005">
    <property type="entry name" value="C-1-tetrahydrofolate synthase, cytoplasmic, putative"/>
    <property type="match status" value="1"/>
</dbReference>
<dbReference type="GO" id="GO:0004488">
    <property type="term" value="F:methylenetetrahydrofolate dehydrogenase (NADP+) activity"/>
    <property type="evidence" value="ECO:0007669"/>
    <property type="project" value="UniProtKB-UniRule"/>
</dbReference>
<evidence type="ECO:0000313" key="14">
    <source>
        <dbReference type="EMBL" id="OGY30969.1"/>
    </source>
</evidence>
<keyword evidence="4 11" id="KW-0658">Purine biosynthesis</keyword>
<dbReference type="HAMAP" id="MF_01576">
    <property type="entry name" value="THF_DHG_CYH"/>
    <property type="match status" value="1"/>
</dbReference>
<dbReference type="GO" id="GO:0000105">
    <property type="term" value="P:L-histidine biosynthetic process"/>
    <property type="evidence" value="ECO:0007669"/>
    <property type="project" value="UniProtKB-KW"/>
</dbReference>
<keyword evidence="6 11" id="KW-0521">NADP</keyword>
<dbReference type="Gene3D" id="3.40.50.10860">
    <property type="entry name" value="Leucine Dehydrogenase, chain A, domain 1"/>
    <property type="match status" value="1"/>
</dbReference>
<comment type="subunit">
    <text evidence="2 11">Homodimer.</text>
</comment>
<reference evidence="14 15" key="1">
    <citation type="journal article" date="2016" name="Nat. Commun.">
        <title>Thousands of microbial genomes shed light on interconnected biogeochemical processes in an aquifer system.</title>
        <authorList>
            <person name="Anantharaman K."/>
            <person name="Brown C.T."/>
            <person name="Hug L.A."/>
            <person name="Sharon I."/>
            <person name="Castelle C.J."/>
            <person name="Probst A.J."/>
            <person name="Thomas B.C."/>
            <person name="Singh A."/>
            <person name="Wilkins M.J."/>
            <person name="Karaoz U."/>
            <person name="Brodie E.L."/>
            <person name="Williams K.H."/>
            <person name="Hubbard S.S."/>
            <person name="Banfield J.F."/>
        </authorList>
    </citation>
    <scope>NUCLEOTIDE SEQUENCE [LARGE SCALE GENOMIC DNA]</scope>
</reference>
<comment type="caution">
    <text evidence="14">The sequence shown here is derived from an EMBL/GenBank/DDBJ whole genome shotgun (WGS) entry which is preliminary data.</text>
</comment>
<dbReference type="InterPro" id="IPR020867">
    <property type="entry name" value="THF_DH/CycHdrlase_CS"/>
</dbReference>
<keyword evidence="11" id="KW-0028">Amino-acid biosynthesis</keyword>
<proteinExistence type="inferred from homology"/>
<gene>
    <name evidence="11" type="primary">folD</name>
    <name evidence="14" type="ORF">A3A61_01860</name>
</gene>
<feature type="binding site" evidence="11">
    <location>
        <position position="218"/>
    </location>
    <ligand>
        <name>NADP(+)</name>
        <dbReference type="ChEBI" id="CHEBI:58349"/>
    </ligand>
</feature>
<sequence length="267" mass="28380">MTTVFDGKAYAQNITARLKQTISEAGLAPHLAIVMIGEDQASRIYVDKKVEAAREIGAEAEVLDFPEDVPEGEIIRHLRNLNDDKSVTGIIVQLPLPKGLKKERVLSQIERTKDVDGLTKGSQFVGATPRAVMEILTSSNQTLVGKYAVVVGSSDLVGKPVANLLLDENATVTVTNDKTKDLASFTRAADILVSCAGVGHLITAEMVKDGVVVIDVGITRQRDGKIVGDVEFEGVCSKSSFITPVPGGVGPMTVAMLLSNLVLASQK</sequence>
<dbReference type="SUPFAM" id="SSF53223">
    <property type="entry name" value="Aminoacid dehydrogenase-like, N-terminal domain"/>
    <property type="match status" value="1"/>
</dbReference>
<evidence type="ECO:0000259" key="12">
    <source>
        <dbReference type="Pfam" id="PF00763"/>
    </source>
</evidence>
<dbReference type="STRING" id="1802605.A3A61_01860"/>
<comment type="pathway">
    <text evidence="1 11">One-carbon metabolism; tetrahydrofolate interconversion.</text>
</comment>
<dbReference type="GO" id="GO:0004477">
    <property type="term" value="F:methenyltetrahydrofolate cyclohydrolase activity"/>
    <property type="evidence" value="ECO:0007669"/>
    <property type="project" value="UniProtKB-UniRule"/>
</dbReference>
<comment type="catalytic activity">
    <reaction evidence="11">
        <text>(6R)-5,10-methylene-5,6,7,8-tetrahydrofolate + NADP(+) = (6R)-5,10-methenyltetrahydrofolate + NADPH</text>
        <dbReference type="Rhea" id="RHEA:22812"/>
        <dbReference type="ChEBI" id="CHEBI:15636"/>
        <dbReference type="ChEBI" id="CHEBI:57455"/>
        <dbReference type="ChEBI" id="CHEBI:57783"/>
        <dbReference type="ChEBI" id="CHEBI:58349"/>
        <dbReference type="EC" id="1.5.1.5"/>
    </reaction>
</comment>
<evidence type="ECO:0000256" key="5">
    <source>
        <dbReference type="ARBA" id="ARBA00022801"/>
    </source>
</evidence>
<feature type="domain" description="Tetrahydrofolate dehydrogenase/cyclohydrolase catalytic" evidence="12">
    <location>
        <begin position="6"/>
        <end position="116"/>
    </location>
</feature>
<keyword evidence="9 11" id="KW-0486">Methionine biosynthesis</keyword>
<evidence type="ECO:0000256" key="1">
    <source>
        <dbReference type="ARBA" id="ARBA00004777"/>
    </source>
</evidence>
<evidence type="ECO:0000256" key="4">
    <source>
        <dbReference type="ARBA" id="ARBA00022755"/>
    </source>
</evidence>
<dbReference type="Gene3D" id="3.40.50.720">
    <property type="entry name" value="NAD(P)-binding Rossmann-like Domain"/>
    <property type="match status" value="1"/>
</dbReference>
<evidence type="ECO:0000256" key="9">
    <source>
        <dbReference type="ARBA" id="ARBA00023167"/>
    </source>
</evidence>
<dbReference type="InterPro" id="IPR020631">
    <property type="entry name" value="THF_DH/CycHdrlase_NAD-bd_dom"/>
</dbReference>
<dbReference type="GO" id="GO:0035999">
    <property type="term" value="P:tetrahydrofolate interconversion"/>
    <property type="evidence" value="ECO:0007669"/>
    <property type="project" value="UniProtKB-UniRule"/>
</dbReference>
<dbReference type="SUPFAM" id="SSF51735">
    <property type="entry name" value="NAD(P)-binding Rossmann-fold domains"/>
    <property type="match status" value="1"/>
</dbReference>
<protein>
    <recommendedName>
        <fullName evidence="11">Bifunctional protein FolD</fullName>
    </recommendedName>
    <domain>
        <recommendedName>
            <fullName evidence="11">Methylenetetrahydrofolate dehydrogenase</fullName>
            <ecNumber evidence="11">1.5.1.5</ecNumber>
        </recommendedName>
    </domain>
    <domain>
        <recommendedName>
            <fullName evidence="11">Methenyltetrahydrofolate cyclohydrolase</fullName>
            <ecNumber evidence="11">3.5.4.9</ecNumber>
        </recommendedName>
    </domain>
</protein>
<keyword evidence="7 11" id="KW-0560">Oxidoreductase</keyword>
<name>A0A1G1WTA4_9BACT</name>
<dbReference type="Pfam" id="PF02882">
    <property type="entry name" value="THF_DHG_CYH_C"/>
    <property type="match status" value="1"/>
</dbReference>
<evidence type="ECO:0000259" key="13">
    <source>
        <dbReference type="Pfam" id="PF02882"/>
    </source>
</evidence>
<dbReference type="InterPro" id="IPR036291">
    <property type="entry name" value="NAD(P)-bd_dom_sf"/>
</dbReference>
<comment type="similarity">
    <text evidence="11">Belongs to the tetrahydrofolate dehydrogenase/cyclohydrolase family.</text>
</comment>
<dbReference type="GO" id="GO:0006164">
    <property type="term" value="P:purine nucleotide biosynthetic process"/>
    <property type="evidence" value="ECO:0007669"/>
    <property type="project" value="UniProtKB-KW"/>
</dbReference>
<comment type="caution">
    <text evidence="11">Lacks conserved residue(s) required for the propagation of feature annotation.</text>
</comment>
<evidence type="ECO:0000256" key="6">
    <source>
        <dbReference type="ARBA" id="ARBA00022857"/>
    </source>
</evidence>
<keyword evidence="8 11" id="KW-0368">Histidine biosynthesis</keyword>
<dbReference type="EC" id="1.5.1.5" evidence="11"/>
<dbReference type="UniPathway" id="UPA00193"/>
<comment type="function">
    <text evidence="11">Catalyzes the oxidation of 5,10-methylenetetrahydrofolate to 5,10-methenyltetrahydrofolate and then the hydrolysis of 5,10-methenyltetrahydrofolate to 10-formyltetrahydrofolate.</text>
</comment>
<dbReference type="EMBL" id="MHDB01000039">
    <property type="protein sequence ID" value="OGY30969.1"/>
    <property type="molecule type" value="Genomic_DNA"/>
</dbReference>
<dbReference type="GO" id="GO:0009086">
    <property type="term" value="P:methionine biosynthetic process"/>
    <property type="evidence" value="ECO:0007669"/>
    <property type="project" value="UniProtKB-KW"/>
</dbReference>
<dbReference type="PROSITE" id="PS00767">
    <property type="entry name" value="THF_DHG_CYH_2"/>
    <property type="match status" value="1"/>
</dbReference>